<evidence type="ECO:0000256" key="1">
    <source>
        <dbReference type="SAM" id="Phobius"/>
    </source>
</evidence>
<organism evidence="2 3">
    <name type="scientific">Halolamina pelagica</name>
    <dbReference type="NCBI Taxonomy" id="699431"/>
    <lineage>
        <taxon>Archaea</taxon>
        <taxon>Methanobacteriati</taxon>
        <taxon>Methanobacteriota</taxon>
        <taxon>Stenosarchaea group</taxon>
        <taxon>Halobacteria</taxon>
        <taxon>Halobacteriales</taxon>
        <taxon>Haloferacaceae</taxon>
    </lineage>
</organism>
<comment type="caution">
    <text evidence="2">The sequence shown here is derived from an EMBL/GenBank/DDBJ whole genome shotgun (WGS) entry which is preliminary data.</text>
</comment>
<evidence type="ECO:0000313" key="2">
    <source>
        <dbReference type="EMBL" id="KPN28961.1"/>
    </source>
</evidence>
<dbReference type="EMBL" id="LGUC01000002">
    <property type="protein sequence ID" value="KPN28961.1"/>
    <property type="molecule type" value="Genomic_DNA"/>
</dbReference>
<evidence type="ECO:0000313" key="3">
    <source>
        <dbReference type="Proteomes" id="UP000050535"/>
    </source>
</evidence>
<dbReference type="Proteomes" id="UP000050535">
    <property type="component" value="Unassembled WGS sequence"/>
</dbReference>
<gene>
    <name evidence="2" type="ORF">SY89_03195</name>
</gene>
<proteinExistence type="predicted"/>
<reference evidence="3" key="1">
    <citation type="submission" date="2013-11" db="EMBL/GenBank/DDBJ databases">
        <authorList>
            <person name="Hoang H.T."/>
            <person name="Killian M.L."/>
            <person name="Madson D.M."/>
            <person name="Arruda P.H.E."/>
            <person name="Sun D."/>
            <person name="Schwartz K.J."/>
            <person name="Yoon K."/>
        </authorList>
    </citation>
    <scope>NUCLEOTIDE SEQUENCE [LARGE SCALE GENOMIC DNA]</scope>
    <source>
        <strain evidence="3">CDK2</strain>
    </source>
</reference>
<sequence>MATLHAAMIPASETCEATDALTPPEALGVVRDAADHPALKRFVLATGALVALGWTVSVYIQPASADLLRGQVTPLHGVLYAGFTAVSTVVTYKSGAIREQVGAERWIHRTRAGRPRRGVRTVVPVPLLAVPACFTRRAGLGSTSFFRTRT</sequence>
<protein>
    <submittedName>
        <fullName evidence="2">Uncharacterized protein</fullName>
    </submittedName>
</protein>
<keyword evidence="1" id="KW-0812">Transmembrane</keyword>
<feature type="transmembrane region" description="Helical" evidence="1">
    <location>
        <begin position="72"/>
        <end position="92"/>
    </location>
</feature>
<feature type="transmembrane region" description="Helical" evidence="1">
    <location>
        <begin position="42"/>
        <end position="60"/>
    </location>
</feature>
<keyword evidence="1" id="KW-0472">Membrane</keyword>
<dbReference type="STRING" id="699431.SY89_03195"/>
<keyword evidence="3" id="KW-1185">Reference proteome</keyword>
<dbReference type="RefSeq" id="WP_144427262.1">
    <property type="nucleotide sequence ID" value="NZ_LGUC01000002.1"/>
</dbReference>
<accession>A0A0P7GU08</accession>
<keyword evidence="1" id="KW-1133">Transmembrane helix</keyword>
<name>A0A0P7GU08_9EURY</name>
<dbReference type="AlphaFoldDB" id="A0A0P7GU08"/>